<feature type="region of interest" description="Disordered" evidence="12">
    <location>
        <begin position="1"/>
        <end position="25"/>
    </location>
</feature>
<dbReference type="PANTHER" id="PTHR45888">
    <property type="entry name" value="HL01030P-RELATED"/>
    <property type="match status" value="1"/>
</dbReference>
<reference evidence="15" key="1">
    <citation type="submission" date="2010-02" db="EMBL/GenBank/DDBJ databases">
        <title>Sequencing and annotation of the Blastocystis hominis genome.</title>
        <authorList>
            <person name="Wincker P."/>
        </authorList>
    </citation>
    <scope>NUCLEOTIDE SEQUENCE</scope>
    <source>
        <strain evidence="15">Singapore isolate B</strain>
    </source>
</reference>
<dbReference type="RefSeq" id="XP_012897552.1">
    <property type="nucleotide sequence ID" value="XM_013042098.1"/>
</dbReference>
<name>D8M6T3_BLAHO</name>
<organism evidence="15">
    <name type="scientific">Blastocystis hominis</name>
    <dbReference type="NCBI Taxonomy" id="12968"/>
    <lineage>
        <taxon>Eukaryota</taxon>
        <taxon>Sar</taxon>
        <taxon>Stramenopiles</taxon>
        <taxon>Bigyra</taxon>
        <taxon>Opalozoa</taxon>
        <taxon>Opalinata</taxon>
        <taxon>Blastocystidae</taxon>
        <taxon>Blastocystis</taxon>
    </lineage>
</organism>
<dbReference type="AlphaFoldDB" id="D8M6T3"/>
<proteinExistence type="predicted"/>
<evidence type="ECO:0000313" key="17">
    <source>
        <dbReference type="Proteomes" id="UP000008312"/>
    </source>
</evidence>
<sequence length="303" mass="34743">MESRGSEEESIEEDTNVSTNSNPGMDVVKEETTKVYRCPKCRRKEMMEVLLKLKELDSRGIFLNQITEEIAPHYFDMISREDMVCLELMEDRIRRKQYSKSQEFRDDFERMCYNAFVYNMFGDEVWKCTSDLFEKGEKVLNEYLSGSVAGDYCVKISQIKASKEKLLTRPEPSNSAKQACRKASKIVEIYDNYRSSEKQLEPLTPLAGPYSNSLIPPVVEYILPQYASMIAMDCCLSCGSTGDRDRMLFCGDCGECYHVYCVNANGTANHEMKCGWRCPNCKICEVCGLSVNFPQELFELCGR</sequence>
<dbReference type="InterPro" id="IPR013083">
    <property type="entry name" value="Znf_RING/FYVE/PHD"/>
</dbReference>
<accession>D8M6T3</accession>
<dbReference type="InterPro" id="IPR036427">
    <property type="entry name" value="Bromodomain-like_sf"/>
</dbReference>
<dbReference type="GO" id="GO:0005634">
    <property type="term" value="C:nucleus"/>
    <property type="evidence" value="ECO:0007669"/>
    <property type="project" value="UniProtKB-SubCell"/>
</dbReference>
<dbReference type="InterPro" id="IPR019787">
    <property type="entry name" value="Znf_PHD-finger"/>
</dbReference>
<dbReference type="PROSITE" id="PS50014">
    <property type="entry name" value="BROMODOMAIN_2"/>
    <property type="match status" value="1"/>
</dbReference>
<comment type="subcellular location">
    <subcellularLocation>
        <location evidence="1">Nucleus</location>
    </subcellularLocation>
</comment>
<evidence type="ECO:0000256" key="2">
    <source>
        <dbReference type="ARBA" id="ARBA00022723"/>
    </source>
</evidence>
<keyword evidence="3" id="KW-0677">Repeat</keyword>
<feature type="domain" description="Bromo" evidence="13">
    <location>
        <begin position="54"/>
        <end position="126"/>
    </location>
</feature>
<dbReference type="Gene3D" id="3.30.40.10">
    <property type="entry name" value="Zinc/RING finger domain, C3HC4 (zinc finger)"/>
    <property type="match status" value="1"/>
</dbReference>
<dbReference type="PROSITE" id="PS01359">
    <property type="entry name" value="ZF_PHD_1"/>
    <property type="match status" value="1"/>
</dbReference>
<evidence type="ECO:0000256" key="6">
    <source>
        <dbReference type="ARBA" id="ARBA00023015"/>
    </source>
</evidence>
<evidence type="ECO:0000313" key="16">
    <source>
        <dbReference type="EMBL" id="CBK23504.2"/>
    </source>
</evidence>
<evidence type="ECO:0000256" key="11">
    <source>
        <dbReference type="PROSITE-ProRule" id="PRU00146"/>
    </source>
</evidence>
<feature type="domain" description="PHD-type" evidence="14">
    <location>
        <begin position="232"/>
        <end position="284"/>
    </location>
</feature>
<evidence type="ECO:0000256" key="1">
    <source>
        <dbReference type="ARBA" id="ARBA00004123"/>
    </source>
</evidence>
<dbReference type="EMBL" id="FN668661">
    <property type="protein sequence ID" value="CBK23501.2"/>
    <property type="molecule type" value="Genomic_DNA"/>
</dbReference>
<evidence type="ECO:0000259" key="13">
    <source>
        <dbReference type="PROSITE" id="PS50014"/>
    </source>
</evidence>
<evidence type="ECO:0000256" key="7">
    <source>
        <dbReference type="ARBA" id="ARBA00023117"/>
    </source>
</evidence>
<dbReference type="SUPFAM" id="SSF47370">
    <property type="entry name" value="Bromodomain"/>
    <property type="match status" value="1"/>
</dbReference>
<evidence type="ECO:0000259" key="14">
    <source>
        <dbReference type="PROSITE" id="PS50016"/>
    </source>
</evidence>
<evidence type="ECO:0000313" key="15">
    <source>
        <dbReference type="EMBL" id="CBK23501.2"/>
    </source>
</evidence>
<keyword evidence="4 11" id="KW-0863">Zinc-finger</keyword>
<dbReference type="SMART" id="SM00249">
    <property type="entry name" value="PHD"/>
    <property type="match status" value="1"/>
</dbReference>
<dbReference type="SMART" id="SM00297">
    <property type="entry name" value="BROMO"/>
    <property type="match status" value="1"/>
</dbReference>
<keyword evidence="7 10" id="KW-0103">Bromodomain</keyword>
<keyword evidence="2" id="KW-0479">Metal-binding</keyword>
<dbReference type="InterPro" id="IPR001487">
    <property type="entry name" value="Bromodomain"/>
</dbReference>
<evidence type="ECO:0000256" key="10">
    <source>
        <dbReference type="PROSITE-ProRule" id="PRU00035"/>
    </source>
</evidence>
<evidence type="ECO:0008006" key="18">
    <source>
        <dbReference type="Google" id="ProtNLM"/>
    </source>
</evidence>
<evidence type="ECO:0000256" key="12">
    <source>
        <dbReference type="SAM" id="MobiDB-lite"/>
    </source>
</evidence>
<dbReference type="Gene3D" id="1.20.920.10">
    <property type="entry name" value="Bromodomain-like"/>
    <property type="match status" value="1"/>
</dbReference>
<keyword evidence="6" id="KW-0805">Transcription regulation</keyword>
<gene>
    <name evidence="15" type="ORF">GSBLH_T00006633001</name>
    <name evidence="16" type="ORF">GSBLH_T00006634001</name>
</gene>
<dbReference type="GO" id="GO:0008270">
    <property type="term" value="F:zinc ion binding"/>
    <property type="evidence" value="ECO:0007669"/>
    <property type="project" value="UniProtKB-KW"/>
</dbReference>
<keyword evidence="17" id="KW-1185">Reference proteome</keyword>
<dbReference type="InParanoid" id="D8M6T3"/>
<dbReference type="OrthoDB" id="21449at2759"/>
<dbReference type="InterPro" id="IPR019786">
    <property type="entry name" value="Zinc_finger_PHD-type_CS"/>
</dbReference>
<dbReference type="PANTHER" id="PTHR45888:SF4">
    <property type="entry name" value="PHD FINGER PROTEIN 10"/>
    <property type="match status" value="1"/>
</dbReference>
<evidence type="ECO:0000256" key="8">
    <source>
        <dbReference type="ARBA" id="ARBA00023163"/>
    </source>
</evidence>
<keyword evidence="5" id="KW-0862">Zinc</keyword>
<dbReference type="Pfam" id="PF00628">
    <property type="entry name" value="PHD"/>
    <property type="match status" value="1"/>
</dbReference>
<dbReference type="EMBL" id="FN668661">
    <property type="protein sequence ID" value="CBK23504.2"/>
    <property type="molecule type" value="Genomic_DNA"/>
</dbReference>
<dbReference type="GeneID" id="24922758"/>
<dbReference type="Pfam" id="PF00439">
    <property type="entry name" value="Bromodomain"/>
    <property type="match status" value="1"/>
</dbReference>
<evidence type="ECO:0000256" key="5">
    <source>
        <dbReference type="ARBA" id="ARBA00022833"/>
    </source>
</evidence>
<dbReference type="CDD" id="cd04369">
    <property type="entry name" value="Bromodomain"/>
    <property type="match status" value="1"/>
</dbReference>
<dbReference type="InterPro" id="IPR001965">
    <property type="entry name" value="Znf_PHD"/>
</dbReference>
<evidence type="ECO:0000256" key="9">
    <source>
        <dbReference type="ARBA" id="ARBA00023242"/>
    </source>
</evidence>
<evidence type="ECO:0000256" key="3">
    <source>
        <dbReference type="ARBA" id="ARBA00022737"/>
    </source>
</evidence>
<keyword evidence="9" id="KW-0539">Nucleus</keyword>
<dbReference type="InterPro" id="IPR011011">
    <property type="entry name" value="Znf_FYVE_PHD"/>
</dbReference>
<dbReference type="PROSITE" id="PS50016">
    <property type="entry name" value="ZF_PHD_2"/>
    <property type="match status" value="1"/>
</dbReference>
<keyword evidence="8" id="KW-0804">Transcription</keyword>
<dbReference type="SUPFAM" id="SSF57903">
    <property type="entry name" value="FYVE/PHD zinc finger"/>
    <property type="match status" value="1"/>
</dbReference>
<dbReference type="GeneID" id="24922757"/>
<dbReference type="Proteomes" id="UP000008312">
    <property type="component" value="Unassembled WGS sequence"/>
</dbReference>
<protein>
    <recommendedName>
        <fullName evidence="18">PHD-type domain-containing protein</fullName>
    </recommendedName>
</protein>
<evidence type="ECO:0000256" key="4">
    <source>
        <dbReference type="ARBA" id="ARBA00022771"/>
    </source>
</evidence>
<dbReference type="RefSeq" id="XP_012897549.1">
    <property type="nucleotide sequence ID" value="XM_013042095.1"/>
</dbReference>